<keyword evidence="6 9" id="KW-0028">Amino-acid biosynthesis</keyword>
<keyword evidence="13" id="KW-1185">Reference proteome</keyword>
<feature type="binding site" evidence="10">
    <location>
        <position position="128"/>
    </location>
    <ligand>
        <name>L-histidine</name>
        <dbReference type="ChEBI" id="CHEBI:57595"/>
    </ligand>
</feature>
<evidence type="ECO:0000256" key="2">
    <source>
        <dbReference type="ARBA" id="ARBA00004667"/>
    </source>
</evidence>
<dbReference type="AlphaFoldDB" id="A0A173YFE9"/>
<comment type="similarity">
    <text evidence="3 9">Belongs to the class-II aminoacyl-tRNA synthetase family. HisZ subfamily.</text>
</comment>
<dbReference type="NCBIfam" id="TIGR00443">
    <property type="entry name" value="hisZ_biosyn_reg"/>
    <property type="match status" value="1"/>
</dbReference>
<evidence type="ECO:0000256" key="8">
    <source>
        <dbReference type="ARBA" id="ARBA00025246"/>
    </source>
</evidence>
<evidence type="ECO:0000256" key="10">
    <source>
        <dbReference type="PIRSR" id="PIRSR001549-1"/>
    </source>
</evidence>
<dbReference type="EMBL" id="MAPZ01000019">
    <property type="protein sequence ID" value="OBY10745.1"/>
    <property type="molecule type" value="Genomic_DNA"/>
</dbReference>
<keyword evidence="5 9" id="KW-0963">Cytoplasm</keyword>
<accession>A0A173YFE9</accession>
<feature type="domain" description="Class II Histidinyl-tRNA synthetase (HisRS)-like catalytic core" evidence="11">
    <location>
        <begin position="10"/>
        <end position="319"/>
    </location>
</feature>
<dbReference type="InterPro" id="IPR004516">
    <property type="entry name" value="HisRS/HisZ"/>
</dbReference>
<dbReference type="Gene3D" id="3.30.930.10">
    <property type="entry name" value="Bira Bifunctional Protein, Domain 2"/>
    <property type="match status" value="1"/>
</dbReference>
<feature type="binding site" evidence="10">
    <location>
        <position position="110"/>
    </location>
    <ligand>
        <name>L-histidine</name>
        <dbReference type="ChEBI" id="CHEBI:57595"/>
    </ligand>
</feature>
<protein>
    <recommendedName>
        <fullName evidence="4 9">ATP phosphoribosyltransferase regulatory subunit</fullName>
    </recommendedName>
</protein>
<dbReference type="GO" id="GO:0006427">
    <property type="term" value="P:histidyl-tRNA aminoacylation"/>
    <property type="evidence" value="ECO:0007669"/>
    <property type="project" value="TreeGrafter"/>
</dbReference>
<evidence type="ECO:0000256" key="1">
    <source>
        <dbReference type="ARBA" id="ARBA00004496"/>
    </source>
</evidence>
<dbReference type="GO" id="GO:0005737">
    <property type="term" value="C:cytoplasm"/>
    <property type="evidence" value="ECO:0007669"/>
    <property type="project" value="UniProtKB-SubCell"/>
</dbReference>
<comment type="function">
    <text evidence="8 9">Required for the first step of histidine biosynthesis. May allow the feedback regulation of ATP phosphoribosyltransferase activity by histidine.</text>
</comment>
<dbReference type="GO" id="GO:0016757">
    <property type="term" value="F:glycosyltransferase activity"/>
    <property type="evidence" value="ECO:0007669"/>
    <property type="project" value="UniProtKB-KW"/>
</dbReference>
<evidence type="ECO:0000313" key="13">
    <source>
        <dbReference type="Proteomes" id="UP000092714"/>
    </source>
</evidence>
<evidence type="ECO:0000256" key="9">
    <source>
        <dbReference type="HAMAP-Rule" id="MF_00125"/>
    </source>
</evidence>
<dbReference type="GO" id="GO:0000105">
    <property type="term" value="P:L-histidine biosynthetic process"/>
    <property type="evidence" value="ECO:0007669"/>
    <property type="project" value="UniProtKB-UniRule"/>
</dbReference>
<feature type="binding site" evidence="10">
    <location>
        <begin position="273"/>
        <end position="274"/>
    </location>
    <ligand>
        <name>L-histidine</name>
        <dbReference type="ChEBI" id="CHEBI:57595"/>
    </ligand>
</feature>
<dbReference type="GO" id="GO:0004821">
    <property type="term" value="F:histidine-tRNA ligase activity"/>
    <property type="evidence" value="ECO:0007669"/>
    <property type="project" value="TreeGrafter"/>
</dbReference>
<dbReference type="Pfam" id="PF13393">
    <property type="entry name" value="tRNA-synt_His"/>
    <property type="match status" value="1"/>
</dbReference>
<evidence type="ECO:0000256" key="6">
    <source>
        <dbReference type="ARBA" id="ARBA00022605"/>
    </source>
</evidence>
<dbReference type="InterPro" id="IPR045864">
    <property type="entry name" value="aa-tRNA-synth_II/BPL/LPL"/>
</dbReference>
<dbReference type="GO" id="GO:0140096">
    <property type="term" value="F:catalytic activity, acting on a protein"/>
    <property type="evidence" value="ECO:0007669"/>
    <property type="project" value="UniProtKB-ARBA"/>
</dbReference>
<organism evidence="12 13">
    <name type="scientific">Clostridium paraputrificum</name>
    <dbReference type="NCBI Taxonomy" id="29363"/>
    <lineage>
        <taxon>Bacteria</taxon>
        <taxon>Bacillati</taxon>
        <taxon>Bacillota</taxon>
        <taxon>Clostridia</taxon>
        <taxon>Eubacteriales</taxon>
        <taxon>Clostridiaceae</taxon>
        <taxon>Clostridium</taxon>
    </lineage>
</organism>
<dbReference type="RefSeq" id="WP_027096832.1">
    <property type="nucleotide sequence ID" value="NZ_CABHIH010000002.1"/>
</dbReference>
<dbReference type="eggNOG" id="COG3705">
    <property type="taxonomic scope" value="Bacteria"/>
</dbReference>
<dbReference type="InterPro" id="IPR041715">
    <property type="entry name" value="HisRS-like_core"/>
</dbReference>
<dbReference type="PANTHER" id="PTHR43707">
    <property type="entry name" value="HISTIDYL-TRNA SYNTHETASE"/>
    <property type="match status" value="1"/>
</dbReference>
<reference evidence="12 13" key="1">
    <citation type="submission" date="2016-06" db="EMBL/GenBank/DDBJ databases">
        <authorList>
            <person name="Kjaerup R.B."/>
            <person name="Dalgaard T.S."/>
            <person name="Juul-Madsen H.R."/>
        </authorList>
    </citation>
    <scope>NUCLEOTIDE SEQUENCE [LARGE SCALE GENOMIC DNA]</scope>
    <source>
        <strain evidence="12 13">373-A1</strain>
    </source>
</reference>
<evidence type="ECO:0000256" key="5">
    <source>
        <dbReference type="ARBA" id="ARBA00022490"/>
    </source>
</evidence>
<dbReference type="OrthoDB" id="9800814at2"/>
<evidence type="ECO:0000256" key="7">
    <source>
        <dbReference type="ARBA" id="ARBA00023102"/>
    </source>
</evidence>
<evidence type="ECO:0000313" key="12">
    <source>
        <dbReference type="EMBL" id="OBY10745.1"/>
    </source>
</evidence>
<dbReference type="Proteomes" id="UP000092714">
    <property type="component" value="Unassembled WGS sequence"/>
</dbReference>
<dbReference type="SUPFAM" id="SSF55681">
    <property type="entry name" value="Class II aaRS and biotin synthetases"/>
    <property type="match status" value="1"/>
</dbReference>
<keyword evidence="7 9" id="KW-0368">Histidine biosynthesis</keyword>
<evidence type="ECO:0000259" key="11">
    <source>
        <dbReference type="Pfam" id="PF13393"/>
    </source>
</evidence>
<evidence type="ECO:0000256" key="3">
    <source>
        <dbReference type="ARBA" id="ARBA00005539"/>
    </source>
</evidence>
<feature type="binding site" evidence="10">
    <location>
        <begin position="80"/>
        <end position="82"/>
    </location>
    <ligand>
        <name>L-histidine</name>
        <dbReference type="ChEBI" id="CHEBI:57595"/>
    </ligand>
</feature>
<comment type="subunit">
    <text evidence="9">Heteromultimer composed of HisG and HisZ subunits.</text>
</comment>
<sequence length="380" mass="43787">MVNKNIIPEGTRDLILDECVRKKELELEIENILNKWGYKEVITPTIEYYQTFNGGFQNLREEDMYKFFDDKGRILVLRPDMTIPIARVVATKFKEINPPIRLRYTSNVFRVHESLGGKKNEYTDCGVELIGLNGIDSDVEILITALESLKILKETGYKIEVGNINFFNSAVEWLKLDLEQRSFLAKLIDEKSMKELEEYLDMLNVGDDYKNFFMKLPWLFGGVEILDIGEKYAINNEILNEIKYLRNIYEILDNLGYGDKLTFDLGIVPRLNYYTGIIFKGYVEGIGDTVLRGGRYDDLISTFGRDLPAVGFSINLDPLVQLEDEKNNGKEEKYRIIYNPKDIVVAIKQGQVLRNLGYVAELVPSKDIQGIKVLKEEVIE</sequence>
<comment type="caution">
    <text evidence="12">The sequence shown here is derived from an EMBL/GenBank/DDBJ whole genome shotgun (WGS) entry which is preliminary data.</text>
</comment>
<comment type="subcellular location">
    <subcellularLocation>
        <location evidence="1 9">Cytoplasm</location>
    </subcellularLocation>
</comment>
<keyword evidence="12" id="KW-0808">Transferase</keyword>
<dbReference type="CDD" id="cd00773">
    <property type="entry name" value="HisRS-like_core"/>
    <property type="match status" value="1"/>
</dbReference>
<keyword evidence="12" id="KW-0328">Glycosyltransferase</keyword>
<dbReference type="UniPathway" id="UPA00031">
    <property type="reaction ID" value="UER00006"/>
</dbReference>
<gene>
    <name evidence="9" type="primary">hisZ</name>
    <name evidence="12" type="ORF">CP373A1_09570</name>
</gene>
<dbReference type="PANTHER" id="PTHR43707:SF6">
    <property type="entry name" value="ATP PHOSPHORIBOSYLTRANSFERASE REGULATORY SUBUNIT"/>
    <property type="match status" value="1"/>
</dbReference>
<comment type="miscellaneous">
    <text evidence="9">This function is generally fulfilled by the C-terminal part of HisG, which is missing in some bacteria such as this one.</text>
</comment>
<dbReference type="GeneID" id="42774670"/>
<name>A0A173YFE9_9CLOT</name>
<dbReference type="PIRSF" id="PIRSF001549">
    <property type="entry name" value="His-tRNA_synth"/>
    <property type="match status" value="1"/>
</dbReference>
<dbReference type="InterPro" id="IPR004517">
    <property type="entry name" value="HisZ"/>
</dbReference>
<evidence type="ECO:0000256" key="4">
    <source>
        <dbReference type="ARBA" id="ARBA00020397"/>
    </source>
</evidence>
<proteinExistence type="inferred from homology"/>
<dbReference type="HAMAP" id="MF_00125">
    <property type="entry name" value="HisZ"/>
    <property type="match status" value="1"/>
</dbReference>
<comment type="pathway">
    <text evidence="2 9">Amino-acid biosynthesis; L-histidine biosynthesis; L-histidine from 5-phospho-alpha-D-ribose 1-diphosphate: step 1/9.</text>
</comment>